<organism evidence="2 3">
    <name type="scientific">Tulasnella calospora MUT 4182</name>
    <dbReference type="NCBI Taxonomy" id="1051891"/>
    <lineage>
        <taxon>Eukaryota</taxon>
        <taxon>Fungi</taxon>
        <taxon>Dikarya</taxon>
        <taxon>Basidiomycota</taxon>
        <taxon>Agaricomycotina</taxon>
        <taxon>Agaricomycetes</taxon>
        <taxon>Cantharellales</taxon>
        <taxon>Tulasnellaceae</taxon>
        <taxon>Tulasnella</taxon>
    </lineage>
</organism>
<reference evidence="3" key="2">
    <citation type="submission" date="2015-01" db="EMBL/GenBank/DDBJ databases">
        <title>Evolutionary Origins and Diversification of the Mycorrhizal Mutualists.</title>
        <authorList>
            <consortium name="DOE Joint Genome Institute"/>
            <consortium name="Mycorrhizal Genomics Consortium"/>
            <person name="Kohler A."/>
            <person name="Kuo A."/>
            <person name="Nagy L.G."/>
            <person name="Floudas D."/>
            <person name="Copeland A."/>
            <person name="Barry K.W."/>
            <person name="Cichocki N."/>
            <person name="Veneault-Fourrey C."/>
            <person name="LaButti K."/>
            <person name="Lindquist E.A."/>
            <person name="Lipzen A."/>
            <person name="Lundell T."/>
            <person name="Morin E."/>
            <person name="Murat C."/>
            <person name="Riley R."/>
            <person name="Ohm R."/>
            <person name="Sun H."/>
            <person name="Tunlid A."/>
            <person name="Henrissat B."/>
            <person name="Grigoriev I.V."/>
            <person name="Hibbett D.S."/>
            <person name="Martin F."/>
        </authorList>
    </citation>
    <scope>NUCLEOTIDE SEQUENCE [LARGE SCALE GENOMIC DNA]</scope>
    <source>
        <strain evidence="3">MUT 4182</strain>
    </source>
</reference>
<dbReference type="PROSITE" id="PS00108">
    <property type="entry name" value="PROTEIN_KINASE_ST"/>
    <property type="match status" value="1"/>
</dbReference>
<dbReference type="GO" id="GO:0004674">
    <property type="term" value="F:protein serine/threonine kinase activity"/>
    <property type="evidence" value="ECO:0007669"/>
    <property type="project" value="TreeGrafter"/>
</dbReference>
<sequence>FVHEVEILVGLSHENVVRLIGFIEQLEQGEAWIVLSWHPNGNVRDFLPAGDWEILERISLIKDTFEGLTYLHSRKPPICHGDLKSLNILVSPSYRAIITDFGSAPTIQARATGNHLTLTGPAWSLRWASPEVLFGDNPNLPSDIWSAGWICWEIMTDQVPFSKLNTDGGIIATVVGKELPSTSEDAHLSQITWLCSLMTDCWKFDPKGRPSIAHC</sequence>
<dbReference type="AlphaFoldDB" id="A0A0C3QAV6"/>
<dbReference type="Pfam" id="PF07714">
    <property type="entry name" value="PK_Tyr_Ser-Thr"/>
    <property type="match status" value="1"/>
</dbReference>
<dbReference type="EMBL" id="KN823141">
    <property type="protein sequence ID" value="KIO21334.1"/>
    <property type="molecule type" value="Genomic_DNA"/>
</dbReference>
<feature type="domain" description="Protein kinase" evidence="1">
    <location>
        <begin position="1"/>
        <end position="215"/>
    </location>
</feature>
<reference evidence="2 3" key="1">
    <citation type="submission" date="2014-04" db="EMBL/GenBank/DDBJ databases">
        <authorList>
            <consortium name="DOE Joint Genome Institute"/>
            <person name="Kuo A."/>
            <person name="Girlanda M."/>
            <person name="Perotto S."/>
            <person name="Kohler A."/>
            <person name="Nagy L.G."/>
            <person name="Floudas D."/>
            <person name="Copeland A."/>
            <person name="Barry K.W."/>
            <person name="Cichocki N."/>
            <person name="Veneault-Fourrey C."/>
            <person name="LaButti K."/>
            <person name="Lindquist E.A."/>
            <person name="Lipzen A."/>
            <person name="Lundell T."/>
            <person name="Morin E."/>
            <person name="Murat C."/>
            <person name="Sun H."/>
            <person name="Tunlid A."/>
            <person name="Henrissat B."/>
            <person name="Grigoriev I.V."/>
            <person name="Hibbett D.S."/>
            <person name="Martin F."/>
            <person name="Nordberg H.P."/>
            <person name="Cantor M.N."/>
            <person name="Hua S.X."/>
        </authorList>
    </citation>
    <scope>NUCLEOTIDE SEQUENCE [LARGE SCALE GENOMIC DNA]</scope>
    <source>
        <strain evidence="2 3">MUT 4182</strain>
    </source>
</reference>
<feature type="non-terminal residue" evidence="2">
    <location>
        <position position="215"/>
    </location>
</feature>
<dbReference type="GO" id="GO:0005524">
    <property type="term" value="F:ATP binding"/>
    <property type="evidence" value="ECO:0007669"/>
    <property type="project" value="InterPro"/>
</dbReference>
<accession>A0A0C3QAV6</accession>
<dbReference type="HOGENOM" id="CLU_000288_7_18_1"/>
<dbReference type="STRING" id="1051891.A0A0C3QAV6"/>
<dbReference type="InterPro" id="IPR000719">
    <property type="entry name" value="Prot_kinase_dom"/>
</dbReference>
<proteinExistence type="predicted"/>
<name>A0A0C3QAV6_9AGAM</name>
<dbReference type="PANTHER" id="PTHR44329">
    <property type="entry name" value="SERINE/THREONINE-PROTEIN KINASE TNNI3K-RELATED"/>
    <property type="match status" value="1"/>
</dbReference>
<evidence type="ECO:0000313" key="2">
    <source>
        <dbReference type="EMBL" id="KIO21334.1"/>
    </source>
</evidence>
<dbReference type="InterPro" id="IPR008271">
    <property type="entry name" value="Ser/Thr_kinase_AS"/>
</dbReference>
<dbReference type="InterPro" id="IPR001245">
    <property type="entry name" value="Ser-Thr/Tyr_kinase_cat_dom"/>
</dbReference>
<protein>
    <recommendedName>
        <fullName evidence="1">Protein kinase domain-containing protein</fullName>
    </recommendedName>
</protein>
<dbReference type="SUPFAM" id="SSF56112">
    <property type="entry name" value="Protein kinase-like (PK-like)"/>
    <property type="match status" value="1"/>
</dbReference>
<dbReference type="InterPro" id="IPR051681">
    <property type="entry name" value="Ser/Thr_Kinases-Pseudokinases"/>
</dbReference>
<keyword evidence="3" id="KW-1185">Reference proteome</keyword>
<dbReference type="Proteomes" id="UP000054248">
    <property type="component" value="Unassembled WGS sequence"/>
</dbReference>
<evidence type="ECO:0000313" key="3">
    <source>
        <dbReference type="Proteomes" id="UP000054248"/>
    </source>
</evidence>
<dbReference type="PROSITE" id="PS50011">
    <property type="entry name" value="PROTEIN_KINASE_DOM"/>
    <property type="match status" value="1"/>
</dbReference>
<evidence type="ECO:0000259" key="1">
    <source>
        <dbReference type="PROSITE" id="PS50011"/>
    </source>
</evidence>
<dbReference type="OrthoDB" id="26722at2759"/>
<dbReference type="Gene3D" id="1.10.510.10">
    <property type="entry name" value="Transferase(Phosphotransferase) domain 1"/>
    <property type="match status" value="1"/>
</dbReference>
<dbReference type="SMART" id="SM00220">
    <property type="entry name" value="S_TKc"/>
    <property type="match status" value="1"/>
</dbReference>
<gene>
    <name evidence="2" type="ORF">M407DRAFT_53601</name>
</gene>
<feature type="non-terminal residue" evidence="2">
    <location>
        <position position="1"/>
    </location>
</feature>
<dbReference type="InterPro" id="IPR011009">
    <property type="entry name" value="Kinase-like_dom_sf"/>
</dbReference>